<gene>
    <name evidence="1" type="ORF">DHETER_LOCUS15945</name>
</gene>
<proteinExistence type="predicted"/>
<keyword evidence="2" id="KW-1185">Reference proteome</keyword>
<reference evidence="1" key="1">
    <citation type="submission" date="2021-06" db="EMBL/GenBank/DDBJ databases">
        <authorList>
            <person name="Kallberg Y."/>
            <person name="Tangrot J."/>
            <person name="Rosling A."/>
        </authorList>
    </citation>
    <scope>NUCLEOTIDE SEQUENCE</scope>
    <source>
        <strain evidence="1">IL203A</strain>
    </source>
</reference>
<evidence type="ECO:0000313" key="2">
    <source>
        <dbReference type="Proteomes" id="UP000789702"/>
    </source>
</evidence>
<dbReference type="Proteomes" id="UP000789702">
    <property type="component" value="Unassembled WGS sequence"/>
</dbReference>
<comment type="caution">
    <text evidence="1">The sequence shown here is derived from an EMBL/GenBank/DDBJ whole genome shotgun (WGS) entry which is preliminary data.</text>
</comment>
<name>A0ACA9R1R2_9GLOM</name>
<sequence>MSVTEDLNISNKEFNPSDIESSSFDINEETSESTSSITTSFKQLITKLIINHHLLKTSTGVLADHLNKQHNCNVVLNHK</sequence>
<protein>
    <submittedName>
        <fullName evidence="1">3498_t:CDS:1</fullName>
    </submittedName>
</protein>
<organism evidence="1 2">
    <name type="scientific">Dentiscutata heterogama</name>
    <dbReference type="NCBI Taxonomy" id="1316150"/>
    <lineage>
        <taxon>Eukaryota</taxon>
        <taxon>Fungi</taxon>
        <taxon>Fungi incertae sedis</taxon>
        <taxon>Mucoromycota</taxon>
        <taxon>Glomeromycotina</taxon>
        <taxon>Glomeromycetes</taxon>
        <taxon>Diversisporales</taxon>
        <taxon>Gigasporaceae</taxon>
        <taxon>Dentiscutata</taxon>
    </lineage>
</organism>
<feature type="non-terminal residue" evidence="1">
    <location>
        <position position="79"/>
    </location>
</feature>
<accession>A0ACA9R1R2</accession>
<evidence type="ECO:0000313" key="1">
    <source>
        <dbReference type="EMBL" id="CAG8772917.1"/>
    </source>
</evidence>
<dbReference type="EMBL" id="CAJVPU010057974">
    <property type="protein sequence ID" value="CAG8772917.1"/>
    <property type="molecule type" value="Genomic_DNA"/>
</dbReference>